<feature type="domain" description="Peptidoglycan binding-like" evidence="1">
    <location>
        <begin position="134"/>
        <end position="183"/>
    </location>
</feature>
<dbReference type="InterPro" id="IPR036366">
    <property type="entry name" value="PGBDSf"/>
</dbReference>
<keyword evidence="3" id="KW-1185">Reference proteome</keyword>
<dbReference type="InterPro" id="IPR002477">
    <property type="entry name" value="Peptidoglycan-bd-like"/>
</dbReference>
<accession>A0ABW8SLZ1</accession>
<feature type="domain" description="Peptidoglycan binding-like" evidence="1">
    <location>
        <begin position="59"/>
        <end position="111"/>
    </location>
</feature>
<organism evidence="2 3">
    <name type="scientific">Candidatus Clostridium eludens</name>
    <dbReference type="NCBI Taxonomy" id="3381663"/>
    <lineage>
        <taxon>Bacteria</taxon>
        <taxon>Bacillati</taxon>
        <taxon>Bacillota</taxon>
        <taxon>Clostridia</taxon>
        <taxon>Eubacteriales</taxon>
        <taxon>Clostridiaceae</taxon>
        <taxon>Clostridium</taxon>
    </lineage>
</organism>
<dbReference type="Pfam" id="PF01471">
    <property type="entry name" value="PG_binding_1"/>
    <property type="match status" value="2"/>
</dbReference>
<name>A0ABW8SLZ1_9CLOT</name>
<dbReference type="SUPFAM" id="SSF47090">
    <property type="entry name" value="PGBD-like"/>
    <property type="match status" value="2"/>
</dbReference>
<evidence type="ECO:0000313" key="3">
    <source>
        <dbReference type="Proteomes" id="UP001623660"/>
    </source>
</evidence>
<protein>
    <submittedName>
        <fullName evidence="2">Peptidoglycan-binding protein</fullName>
    </submittedName>
</protein>
<dbReference type="Gene3D" id="1.10.101.10">
    <property type="entry name" value="PGBD-like superfamily/PGBD"/>
    <property type="match status" value="2"/>
</dbReference>
<dbReference type="Proteomes" id="UP001623660">
    <property type="component" value="Unassembled WGS sequence"/>
</dbReference>
<evidence type="ECO:0000259" key="1">
    <source>
        <dbReference type="Pfam" id="PF01471"/>
    </source>
</evidence>
<dbReference type="RefSeq" id="WP_406793168.1">
    <property type="nucleotide sequence ID" value="NZ_JBJHZX010000025.1"/>
</dbReference>
<gene>
    <name evidence="2" type="ORF">ACJDU8_16070</name>
</gene>
<proteinExistence type="predicted"/>
<sequence>MKNAKEFLMIAAITAGITLSGKSVHAQQTSTSQIKEQPSYNLDVNFITTQKQNYNKKIIKNIQSTLNLYFGAGLAEDGIYGKLTTESVKNVQKILGVNVDGIFGAVTANALLNYIDNNYPKLNNDGYSPVPTYIQEKLLLLGYNIKVNGDLSSMDTVTALKDFQNKNCLPITGKVDINLVDKLNEKTKENTDETVNFSSHTSYYILVNSEDHICKIYEKSENKWTQTRCFNIFSGKINNGTYGLGIHGEHINFNGIEMKNFVQIDGLNVFYSAASDSGYGIRVSKEDAEFLSSLPSGTTIKIF</sequence>
<dbReference type="InterPro" id="IPR036365">
    <property type="entry name" value="PGBD-like_sf"/>
</dbReference>
<comment type="caution">
    <text evidence="2">The sequence shown here is derived from an EMBL/GenBank/DDBJ whole genome shotgun (WGS) entry which is preliminary data.</text>
</comment>
<dbReference type="EMBL" id="JBJHZX010000025">
    <property type="protein sequence ID" value="MFL0197062.1"/>
    <property type="molecule type" value="Genomic_DNA"/>
</dbReference>
<evidence type="ECO:0000313" key="2">
    <source>
        <dbReference type="EMBL" id="MFL0197062.1"/>
    </source>
</evidence>
<reference evidence="2 3" key="1">
    <citation type="submission" date="2024-11" db="EMBL/GenBank/DDBJ databases">
        <authorList>
            <person name="Heng Y.C."/>
            <person name="Lim A.C.H."/>
            <person name="Lee J.K.Y."/>
            <person name="Kittelmann S."/>
        </authorList>
    </citation>
    <scope>NUCLEOTIDE SEQUENCE [LARGE SCALE GENOMIC DNA]</scope>
    <source>
        <strain evidence="2 3">WILCCON 0269</strain>
    </source>
</reference>